<dbReference type="EMBL" id="BTGB01000003">
    <property type="protein sequence ID" value="GMM46536.1"/>
    <property type="molecule type" value="Genomic_DNA"/>
</dbReference>
<accession>A0AAV5R5I1</accession>
<dbReference type="Pfam" id="PF22936">
    <property type="entry name" value="Pol_BBD"/>
    <property type="match status" value="1"/>
</dbReference>
<reference evidence="2 3" key="1">
    <citation type="journal article" date="2023" name="Elife">
        <title>Identification of key yeast species and microbe-microbe interactions impacting larval growth of Drosophila in the wild.</title>
        <authorList>
            <person name="Mure A."/>
            <person name="Sugiura Y."/>
            <person name="Maeda R."/>
            <person name="Honda K."/>
            <person name="Sakurai N."/>
            <person name="Takahashi Y."/>
            <person name="Watada M."/>
            <person name="Katoh T."/>
            <person name="Gotoh A."/>
            <person name="Gotoh Y."/>
            <person name="Taniguchi I."/>
            <person name="Nakamura K."/>
            <person name="Hayashi T."/>
            <person name="Katayama T."/>
            <person name="Uemura T."/>
            <person name="Hattori Y."/>
        </authorList>
    </citation>
    <scope>NUCLEOTIDE SEQUENCE [LARGE SCALE GENOMIC DNA]</scope>
    <source>
        <strain evidence="2 3">PK-24</strain>
    </source>
</reference>
<name>A0AAV5R5I1_PICKL</name>
<comment type="caution">
    <text evidence="2">The sequence shown here is derived from an EMBL/GenBank/DDBJ whole genome shotgun (WGS) entry which is preliminary data.</text>
</comment>
<gene>
    <name evidence="2" type="ORF">DAPK24_031110</name>
</gene>
<proteinExistence type="predicted"/>
<dbReference type="Proteomes" id="UP001378960">
    <property type="component" value="Unassembled WGS sequence"/>
</dbReference>
<dbReference type="AlphaFoldDB" id="A0AAV5R5I1"/>
<keyword evidence="3" id="KW-1185">Reference proteome</keyword>
<dbReference type="InterPro" id="IPR054722">
    <property type="entry name" value="PolX-like_BBD"/>
</dbReference>
<organism evidence="2 3">
    <name type="scientific">Pichia kluyveri</name>
    <name type="common">Yeast</name>
    <dbReference type="NCBI Taxonomy" id="36015"/>
    <lineage>
        <taxon>Eukaryota</taxon>
        <taxon>Fungi</taxon>
        <taxon>Dikarya</taxon>
        <taxon>Ascomycota</taxon>
        <taxon>Saccharomycotina</taxon>
        <taxon>Pichiomycetes</taxon>
        <taxon>Pichiales</taxon>
        <taxon>Pichiaceae</taxon>
        <taxon>Pichia</taxon>
    </lineage>
</organism>
<evidence type="ECO:0000259" key="1">
    <source>
        <dbReference type="Pfam" id="PF22936"/>
    </source>
</evidence>
<evidence type="ECO:0000313" key="3">
    <source>
        <dbReference type="Proteomes" id="UP001378960"/>
    </source>
</evidence>
<feature type="domain" description="Retrovirus-related Pol polyprotein from transposon TNT 1-94-like beta-barrel" evidence="1">
    <location>
        <begin position="1"/>
        <end position="78"/>
    </location>
</feature>
<evidence type="ECO:0000313" key="2">
    <source>
        <dbReference type="EMBL" id="GMM46536.1"/>
    </source>
</evidence>
<protein>
    <recommendedName>
        <fullName evidence="1">Retrovirus-related Pol polyprotein from transposon TNT 1-94-like beta-barrel domain-containing protein</fullName>
    </recommendedName>
</protein>
<sequence>MLDTGAETSAFCNTNLVTTLERYEIPEILVAANDTPIHVFGEGTFELEIENKIYTINAVFTPLIDANLLSLNQIDELGLTARVSEPRPE</sequence>